<gene>
    <name evidence="1" type="ORF">NPIL_72021</name>
</gene>
<organism evidence="1 2">
    <name type="scientific">Nephila pilipes</name>
    <name type="common">Giant wood spider</name>
    <name type="synonym">Nephila maculata</name>
    <dbReference type="NCBI Taxonomy" id="299642"/>
    <lineage>
        <taxon>Eukaryota</taxon>
        <taxon>Metazoa</taxon>
        <taxon>Ecdysozoa</taxon>
        <taxon>Arthropoda</taxon>
        <taxon>Chelicerata</taxon>
        <taxon>Arachnida</taxon>
        <taxon>Araneae</taxon>
        <taxon>Araneomorphae</taxon>
        <taxon>Entelegynae</taxon>
        <taxon>Araneoidea</taxon>
        <taxon>Nephilidae</taxon>
        <taxon>Nephila</taxon>
    </lineage>
</organism>
<accession>A0A8X6NIN9</accession>
<name>A0A8X6NIN9_NEPPI</name>
<comment type="caution">
    <text evidence="1">The sequence shown here is derived from an EMBL/GenBank/DDBJ whole genome shotgun (WGS) entry which is preliminary data.</text>
</comment>
<reference evidence="1" key="1">
    <citation type="submission" date="2020-08" db="EMBL/GenBank/DDBJ databases">
        <title>Multicomponent nature underlies the extraordinary mechanical properties of spider dragline silk.</title>
        <authorList>
            <person name="Kono N."/>
            <person name="Nakamura H."/>
            <person name="Mori M."/>
            <person name="Yoshida Y."/>
            <person name="Ohtoshi R."/>
            <person name="Malay A.D."/>
            <person name="Moran D.A.P."/>
            <person name="Tomita M."/>
            <person name="Numata K."/>
            <person name="Arakawa K."/>
        </authorList>
    </citation>
    <scope>NUCLEOTIDE SEQUENCE</scope>
</reference>
<dbReference type="AlphaFoldDB" id="A0A8X6NIN9"/>
<dbReference type="EMBL" id="BMAW01058244">
    <property type="protein sequence ID" value="GFT15166.1"/>
    <property type="molecule type" value="Genomic_DNA"/>
</dbReference>
<evidence type="ECO:0000313" key="2">
    <source>
        <dbReference type="Proteomes" id="UP000887013"/>
    </source>
</evidence>
<dbReference type="Proteomes" id="UP000887013">
    <property type="component" value="Unassembled WGS sequence"/>
</dbReference>
<proteinExistence type="predicted"/>
<sequence>MTSQLICLQLIGHSAIKDILNSCWLANILQERVQSVKLCLPFKFPWRQLVSPFILKQSLELDSGIVLWDPVPRRLLVEGGEKADKVGMLWMLEDGDFKWTWYNTYYADKVDLFVPYNIFPNCYF</sequence>
<keyword evidence="2" id="KW-1185">Reference proteome</keyword>
<protein>
    <submittedName>
        <fullName evidence="1">Uncharacterized protein</fullName>
    </submittedName>
</protein>
<evidence type="ECO:0000313" key="1">
    <source>
        <dbReference type="EMBL" id="GFT15166.1"/>
    </source>
</evidence>